<dbReference type="HOGENOM" id="CLU_041350_0_0_1"/>
<evidence type="ECO:0008006" key="4">
    <source>
        <dbReference type="Google" id="ProtNLM"/>
    </source>
</evidence>
<evidence type="ECO:0000313" key="2">
    <source>
        <dbReference type="EMBL" id="EFX80765.1"/>
    </source>
</evidence>
<evidence type="ECO:0000313" key="3">
    <source>
        <dbReference type="Proteomes" id="UP000000305"/>
    </source>
</evidence>
<dbReference type="InParanoid" id="E9GIH2"/>
<accession>E9GIH2</accession>
<sequence length="338" mass="36726">MKLSLIFFFIVCLAVIAVKAQTKTTILELKTTKAGVKPVTKTAASAVKSYKVCRDKTSTASSGSIQPLDGLKPVATGPPKTCTFTITAPTNQHVQMSCSLAKLTVTSTYFNDSLLSTFSSSLIFSTIAEIFCFEFLGCQESETNATSGSIQTIRESLNGTTYKNVVRLCPFFINLPPNGQIQMSCPFNASSQNFLLLTLSENGEIVARPSLNDVYTTISNRLDVISMLSKVCRDGEAKVAPGSITPFIITTVGGEPKICRFTIVAPLNKRVRLSCPVTSIDITLFEFNPFTSIIDTSIVNKVYTSTRNEMNLLSVITGSFKLNCTWTFVFKVSPISVV</sequence>
<reference evidence="2 3" key="1">
    <citation type="journal article" date="2011" name="Science">
        <title>The ecoresponsive genome of Daphnia pulex.</title>
        <authorList>
            <person name="Colbourne J.K."/>
            <person name="Pfrender M.E."/>
            <person name="Gilbert D."/>
            <person name="Thomas W.K."/>
            <person name="Tucker A."/>
            <person name="Oakley T.H."/>
            <person name="Tokishita S."/>
            <person name="Aerts A."/>
            <person name="Arnold G.J."/>
            <person name="Basu M.K."/>
            <person name="Bauer D.J."/>
            <person name="Caceres C.E."/>
            <person name="Carmel L."/>
            <person name="Casola C."/>
            <person name="Choi J.H."/>
            <person name="Detter J.C."/>
            <person name="Dong Q."/>
            <person name="Dusheyko S."/>
            <person name="Eads B.D."/>
            <person name="Frohlich T."/>
            <person name="Geiler-Samerotte K.A."/>
            <person name="Gerlach D."/>
            <person name="Hatcher P."/>
            <person name="Jogdeo S."/>
            <person name="Krijgsveld J."/>
            <person name="Kriventseva E.V."/>
            <person name="Kultz D."/>
            <person name="Laforsch C."/>
            <person name="Lindquist E."/>
            <person name="Lopez J."/>
            <person name="Manak J.R."/>
            <person name="Muller J."/>
            <person name="Pangilinan J."/>
            <person name="Patwardhan R.P."/>
            <person name="Pitluck S."/>
            <person name="Pritham E.J."/>
            <person name="Rechtsteiner A."/>
            <person name="Rho M."/>
            <person name="Rogozin I.B."/>
            <person name="Sakarya O."/>
            <person name="Salamov A."/>
            <person name="Schaack S."/>
            <person name="Shapiro H."/>
            <person name="Shiga Y."/>
            <person name="Skalitzky C."/>
            <person name="Smith Z."/>
            <person name="Souvorov A."/>
            <person name="Sung W."/>
            <person name="Tang Z."/>
            <person name="Tsuchiya D."/>
            <person name="Tu H."/>
            <person name="Vos H."/>
            <person name="Wang M."/>
            <person name="Wolf Y.I."/>
            <person name="Yamagata H."/>
            <person name="Yamada T."/>
            <person name="Ye Y."/>
            <person name="Shaw J.R."/>
            <person name="Andrews J."/>
            <person name="Crease T.J."/>
            <person name="Tang H."/>
            <person name="Lucas S.M."/>
            <person name="Robertson H.M."/>
            <person name="Bork P."/>
            <person name="Koonin E.V."/>
            <person name="Zdobnov E.M."/>
            <person name="Grigoriev I.V."/>
            <person name="Lynch M."/>
            <person name="Boore J.L."/>
        </authorList>
    </citation>
    <scope>NUCLEOTIDE SEQUENCE [LARGE SCALE GENOMIC DNA]</scope>
</reference>
<gene>
    <name evidence="2" type="ORF">DAPPUDRAFT_103145</name>
</gene>
<feature type="chain" id="PRO_5003237090" description="CUB domain-containing protein" evidence="1">
    <location>
        <begin position="21"/>
        <end position="338"/>
    </location>
</feature>
<keyword evidence="3" id="KW-1185">Reference proteome</keyword>
<dbReference type="AlphaFoldDB" id="E9GIH2"/>
<dbReference type="PhylomeDB" id="E9GIH2"/>
<evidence type="ECO:0000256" key="1">
    <source>
        <dbReference type="SAM" id="SignalP"/>
    </source>
</evidence>
<feature type="signal peptide" evidence="1">
    <location>
        <begin position="1"/>
        <end position="20"/>
    </location>
</feature>
<organism evidence="2 3">
    <name type="scientific">Daphnia pulex</name>
    <name type="common">Water flea</name>
    <dbReference type="NCBI Taxonomy" id="6669"/>
    <lineage>
        <taxon>Eukaryota</taxon>
        <taxon>Metazoa</taxon>
        <taxon>Ecdysozoa</taxon>
        <taxon>Arthropoda</taxon>
        <taxon>Crustacea</taxon>
        <taxon>Branchiopoda</taxon>
        <taxon>Diplostraca</taxon>
        <taxon>Cladocera</taxon>
        <taxon>Anomopoda</taxon>
        <taxon>Daphniidae</taxon>
        <taxon>Daphnia</taxon>
    </lineage>
</organism>
<dbReference type="KEGG" id="dpx:DAPPUDRAFT_103145"/>
<proteinExistence type="predicted"/>
<keyword evidence="1" id="KW-0732">Signal</keyword>
<protein>
    <recommendedName>
        <fullName evidence="4">CUB domain-containing protein</fullName>
    </recommendedName>
</protein>
<dbReference type="Proteomes" id="UP000000305">
    <property type="component" value="Unassembled WGS sequence"/>
</dbReference>
<dbReference type="EMBL" id="GL732546">
    <property type="protein sequence ID" value="EFX80765.1"/>
    <property type="molecule type" value="Genomic_DNA"/>
</dbReference>
<name>E9GIH2_DAPPU</name>